<protein>
    <submittedName>
        <fullName evidence="2">Uncharacterized protein</fullName>
    </submittedName>
</protein>
<keyword evidence="3" id="KW-1185">Reference proteome</keyword>
<dbReference type="RefSeq" id="WP_281463647.1">
    <property type="nucleotide sequence ID" value="NZ_CP124535.1"/>
</dbReference>
<evidence type="ECO:0000313" key="2">
    <source>
        <dbReference type="EMBL" id="WGV14526.1"/>
    </source>
</evidence>
<evidence type="ECO:0000313" key="3">
    <source>
        <dbReference type="Proteomes" id="UP001230978"/>
    </source>
</evidence>
<dbReference type="Proteomes" id="UP001230978">
    <property type="component" value="Chromosome"/>
</dbReference>
<keyword evidence="1" id="KW-0812">Transmembrane</keyword>
<dbReference type="EMBL" id="CP124535">
    <property type="protein sequence ID" value="WGV14526.1"/>
    <property type="molecule type" value="Genomic_DNA"/>
</dbReference>
<keyword evidence="1" id="KW-0472">Membrane</keyword>
<name>A0ABY8Q355_9RHOB</name>
<organism evidence="2 3">
    <name type="scientific">Fuscovulum ytuae</name>
    <dbReference type="NCBI Taxonomy" id="3042299"/>
    <lineage>
        <taxon>Bacteria</taxon>
        <taxon>Pseudomonadati</taxon>
        <taxon>Pseudomonadota</taxon>
        <taxon>Alphaproteobacteria</taxon>
        <taxon>Rhodobacterales</taxon>
        <taxon>Paracoccaceae</taxon>
        <taxon>Fuscovulum</taxon>
    </lineage>
</organism>
<keyword evidence="1" id="KW-1133">Transmembrane helix</keyword>
<evidence type="ECO:0000256" key="1">
    <source>
        <dbReference type="SAM" id="Phobius"/>
    </source>
</evidence>
<proteinExistence type="predicted"/>
<feature type="transmembrane region" description="Helical" evidence="1">
    <location>
        <begin position="125"/>
        <end position="146"/>
    </location>
</feature>
<gene>
    <name evidence="2" type="ORF">QF092_09435</name>
</gene>
<reference evidence="2 3" key="1">
    <citation type="submission" date="2023-04" db="EMBL/GenBank/DDBJ databases">
        <title>YMD61, complete Genome.</title>
        <authorList>
            <person name="Zhang J."/>
        </authorList>
    </citation>
    <scope>NUCLEOTIDE SEQUENCE [LARGE SCALE GENOMIC DNA]</scope>
    <source>
        <strain evidence="2 3">YMD61</strain>
    </source>
</reference>
<sequence length="147" mass="15244">MEKVSPIPPPHALLAAGKVIPLGQGWVLEPLETGFLLKSLVQAMQVQVTPEEAQSLRQGEVTVESFATRLGAVPTSLPHQALPGAAITVAFSDEAMRLAAKENPAGKGRGTDLPQRQGAGAGLDLSGTTKIGAVVIALLLLVLIWAI</sequence>
<accession>A0ABY8Q355</accession>